<reference evidence="9 10" key="1">
    <citation type="journal article" date="2018" name="Sci. Rep.">
        <title>Raphidocelis subcapitata (=Pseudokirchneriella subcapitata) provides an insight into genome evolution and environmental adaptations in the Sphaeropleales.</title>
        <authorList>
            <person name="Suzuki S."/>
            <person name="Yamaguchi H."/>
            <person name="Nakajima N."/>
            <person name="Kawachi M."/>
        </authorList>
    </citation>
    <scope>NUCLEOTIDE SEQUENCE [LARGE SCALE GENOMIC DNA]</scope>
    <source>
        <strain evidence="9 10">NIES-35</strain>
    </source>
</reference>
<evidence type="ECO:0000256" key="4">
    <source>
        <dbReference type="ARBA" id="ARBA00023212"/>
    </source>
</evidence>
<dbReference type="STRING" id="307507.A0A2V0P236"/>
<keyword evidence="4 5" id="KW-0206">Cytoskeleton</keyword>
<evidence type="ECO:0000259" key="7">
    <source>
        <dbReference type="Pfam" id="PF04130"/>
    </source>
</evidence>
<dbReference type="Proteomes" id="UP000247498">
    <property type="component" value="Unassembled WGS sequence"/>
</dbReference>
<keyword evidence="10" id="KW-1185">Reference proteome</keyword>
<keyword evidence="3 5" id="KW-0493">Microtubule</keyword>
<feature type="domain" description="Gamma tubulin complex component C-terminal" evidence="7">
    <location>
        <begin position="582"/>
        <end position="901"/>
    </location>
</feature>
<dbReference type="GO" id="GO:0000922">
    <property type="term" value="C:spindle pole"/>
    <property type="evidence" value="ECO:0007669"/>
    <property type="project" value="InterPro"/>
</dbReference>
<dbReference type="Pfam" id="PF04130">
    <property type="entry name" value="GCP_C_terminal"/>
    <property type="match status" value="1"/>
</dbReference>
<evidence type="ECO:0000313" key="9">
    <source>
        <dbReference type="EMBL" id="GBF91900.1"/>
    </source>
</evidence>
<feature type="compositionally biased region" description="Low complexity" evidence="6">
    <location>
        <begin position="110"/>
        <end position="122"/>
    </location>
</feature>
<accession>A0A2V0P236</accession>
<dbReference type="GO" id="GO:0051225">
    <property type="term" value="P:spindle assembly"/>
    <property type="evidence" value="ECO:0007669"/>
    <property type="project" value="TreeGrafter"/>
</dbReference>
<gene>
    <name evidence="9" type="ORF">Rsub_05005</name>
</gene>
<evidence type="ECO:0000256" key="3">
    <source>
        <dbReference type="ARBA" id="ARBA00022701"/>
    </source>
</evidence>
<name>A0A2V0P236_9CHLO</name>
<dbReference type="GO" id="GO:0000278">
    <property type="term" value="P:mitotic cell cycle"/>
    <property type="evidence" value="ECO:0007669"/>
    <property type="project" value="TreeGrafter"/>
</dbReference>
<feature type="compositionally biased region" description="Low complexity" evidence="6">
    <location>
        <begin position="1"/>
        <end position="30"/>
    </location>
</feature>
<dbReference type="GO" id="GO:0051321">
    <property type="term" value="P:meiotic cell cycle"/>
    <property type="evidence" value="ECO:0007669"/>
    <property type="project" value="TreeGrafter"/>
</dbReference>
<dbReference type="GO" id="GO:0031122">
    <property type="term" value="P:cytoplasmic microtubule organization"/>
    <property type="evidence" value="ECO:0007669"/>
    <property type="project" value="TreeGrafter"/>
</dbReference>
<dbReference type="GO" id="GO:0000930">
    <property type="term" value="C:gamma-tubulin complex"/>
    <property type="evidence" value="ECO:0007669"/>
    <property type="project" value="TreeGrafter"/>
</dbReference>
<dbReference type="GO" id="GO:0051011">
    <property type="term" value="F:microtubule minus-end binding"/>
    <property type="evidence" value="ECO:0007669"/>
    <property type="project" value="TreeGrafter"/>
</dbReference>
<comment type="similarity">
    <text evidence="1 5">Belongs to the TUBGCP family.</text>
</comment>
<evidence type="ECO:0000256" key="1">
    <source>
        <dbReference type="ARBA" id="ARBA00010337"/>
    </source>
</evidence>
<evidence type="ECO:0000256" key="2">
    <source>
        <dbReference type="ARBA" id="ARBA00022490"/>
    </source>
</evidence>
<dbReference type="InterPro" id="IPR041470">
    <property type="entry name" value="GCP_N"/>
</dbReference>
<dbReference type="OrthoDB" id="2192946at2759"/>
<evidence type="ECO:0000313" key="10">
    <source>
        <dbReference type="Proteomes" id="UP000247498"/>
    </source>
</evidence>
<dbReference type="InterPro" id="IPR007259">
    <property type="entry name" value="GCP"/>
</dbReference>
<protein>
    <recommendedName>
        <fullName evidence="5">Gamma-tubulin complex component</fullName>
    </recommendedName>
</protein>
<comment type="subcellular location">
    <subcellularLocation>
        <location evidence="5">Cytoplasm</location>
        <location evidence="5">Cytoskeleton</location>
        <location evidence="5">Microtubule organizing center</location>
    </subcellularLocation>
</comment>
<dbReference type="GO" id="GO:0005874">
    <property type="term" value="C:microtubule"/>
    <property type="evidence" value="ECO:0007669"/>
    <property type="project" value="UniProtKB-KW"/>
</dbReference>
<comment type="function">
    <text evidence="5">Component of the gamma-tubulin ring complex (gTuRC) which mediates microtubule nucleation.</text>
</comment>
<keyword evidence="2 5" id="KW-0963">Cytoplasm</keyword>
<feature type="compositionally biased region" description="Low complexity" evidence="6">
    <location>
        <begin position="135"/>
        <end position="151"/>
    </location>
</feature>
<dbReference type="GO" id="GO:0007020">
    <property type="term" value="P:microtubule nucleation"/>
    <property type="evidence" value="ECO:0007669"/>
    <property type="project" value="InterPro"/>
</dbReference>
<proteinExistence type="inferred from homology"/>
<dbReference type="InterPro" id="IPR040457">
    <property type="entry name" value="GCP_C"/>
</dbReference>
<feature type="compositionally biased region" description="Gly residues" evidence="6">
    <location>
        <begin position="31"/>
        <end position="45"/>
    </location>
</feature>
<dbReference type="FunCoup" id="A0A2V0P236">
    <property type="interactions" value="1970"/>
</dbReference>
<organism evidence="9 10">
    <name type="scientific">Raphidocelis subcapitata</name>
    <dbReference type="NCBI Taxonomy" id="307507"/>
    <lineage>
        <taxon>Eukaryota</taxon>
        <taxon>Viridiplantae</taxon>
        <taxon>Chlorophyta</taxon>
        <taxon>core chlorophytes</taxon>
        <taxon>Chlorophyceae</taxon>
        <taxon>CS clade</taxon>
        <taxon>Sphaeropleales</taxon>
        <taxon>Selenastraceae</taxon>
        <taxon>Raphidocelis</taxon>
    </lineage>
</organism>
<dbReference type="AlphaFoldDB" id="A0A2V0P236"/>
<dbReference type="Gene3D" id="1.20.120.1900">
    <property type="entry name" value="Gamma-tubulin complex, C-terminal domain"/>
    <property type="match status" value="1"/>
</dbReference>
<sequence length="975" mass="101925">MSNTTPGTRPGSRPPSVVGGAPYAGAPGSAARGGGGAAPGAGLPAGGRLRSDYTRPPSAGPGGRTPLRGAGKDALLATPTGGAAPGYSDGISPSHTHINALYGLDSDGGAAPAPAPAQQQPQQPEPRSRLRDQQPPAAAAAAARKAGAPAPALATHGDLWAAADQDGGGDDGEPLVLEVRAPSQASHACDAAASRAAAAASRAAAPPQCAALVLPAWLRGRPFSTGLHLAGAARGALESEAGPEAAAPDLRALPEAVREAALVDDLLYCFMGVPGRVIRPVLLDAGPQRMALGPAVAFAPAAPLDERSAELVRKLLPLAEYAAVVERFTVTRDSPERGMVVEALASELRALLEKWRLLVVQLERRALGPGGLGLSELLFQCQAPMASLRLAAEIAAEASSQELTSAGLLNLLHRRLGSLGGDAAGRALVERLLAAAAAPYFEILGSWLAAGVLDDPYSEFMVKEDTTVGLPSSSDDQQLAYWAQRYTLRADPTYAGPPPEPGAFDGQGLDVPAFLWPCREAILTTGKYLNAVRECGAEAPPSPLAASGLSYDAGGAYLDAVRVALDAASGALLRLMLGQGQLMGWLRSIKHFFLLDQGDLLVHLLEGASEELSKPASEVSRPRLRSLLELAARTSSVASDPRLDNLQYTFDARGLAQLVVAALAPAAPTGEPARPGLVMRSTTAPAWQVLLLDLKVDWPVSLVVSRRQMLQYQVIFKHLFQLKFAERQLNTVWAALQPTRGLSRADQERFRPWHTLCRGLTHVLTEYLRYVTTDVIEPLWMAMEERIARARDIDEVMRCHQAFLLRAADGALLTQLPILKCVVELQRCAHDLWREGAVLSVRGGEQEGVAPPRRTLSRRESSFDRALAALREVARDAAAGAAVAALSARFDAQLAELTERLGEHYQRLLSGAGPGPRAASAAAGAGAAGGAAAAMSTREELDSLLNLIERIDVRGGGGGGGSDGVAAVLAGVRLA</sequence>
<evidence type="ECO:0000256" key="6">
    <source>
        <dbReference type="SAM" id="MobiDB-lite"/>
    </source>
</evidence>
<dbReference type="InParanoid" id="A0A2V0P236"/>
<dbReference type="GO" id="GO:0043015">
    <property type="term" value="F:gamma-tubulin binding"/>
    <property type="evidence" value="ECO:0007669"/>
    <property type="project" value="InterPro"/>
</dbReference>
<evidence type="ECO:0000259" key="8">
    <source>
        <dbReference type="Pfam" id="PF17681"/>
    </source>
</evidence>
<dbReference type="PANTHER" id="PTHR19302">
    <property type="entry name" value="GAMMA TUBULIN COMPLEX PROTEIN"/>
    <property type="match status" value="1"/>
</dbReference>
<dbReference type="EMBL" id="BDRX01000027">
    <property type="protein sequence ID" value="GBF91900.1"/>
    <property type="molecule type" value="Genomic_DNA"/>
</dbReference>
<feature type="domain" description="Gamma tubulin complex component protein N-terminal" evidence="8">
    <location>
        <begin position="263"/>
        <end position="577"/>
    </location>
</feature>
<dbReference type="InterPro" id="IPR042241">
    <property type="entry name" value="GCP_C_sf"/>
</dbReference>
<comment type="caution">
    <text evidence="9">The sequence shown here is derived from an EMBL/GenBank/DDBJ whole genome shotgun (WGS) entry which is preliminary data.</text>
</comment>
<dbReference type="Pfam" id="PF17681">
    <property type="entry name" value="GCP_N_terminal"/>
    <property type="match status" value="1"/>
</dbReference>
<feature type="region of interest" description="Disordered" evidence="6">
    <location>
        <begin position="1"/>
        <end position="151"/>
    </location>
</feature>
<dbReference type="PANTHER" id="PTHR19302:SF59">
    <property type="entry name" value="HYPOTHETICAL GAMMA-TUBULIN COMPLEX"/>
    <property type="match status" value="1"/>
</dbReference>
<evidence type="ECO:0000256" key="5">
    <source>
        <dbReference type="RuleBase" id="RU363050"/>
    </source>
</evidence>